<keyword evidence="7" id="KW-1185">Reference proteome</keyword>
<feature type="compositionally biased region" description="Acidic residues" evidence="4">
    <location>
        <begin position="46"/>
        <end position="62"/>
    </location>
</feature>
<dbReference type="GO" id="GO:0005654">
    <property type="term" value="C:nucleoplasm"/>
    <property type="evidence" value="ECO:0007669"/>
    <property type="project" value="TreeGrafter"/>
</dbReference>
<dbReference type="GO" id="GO:0005730">
    <property type="term" value="C:nucleolus"/>
    <property type="evidence" value="ECO:0007669"/>
    <property type="project" value="TreeGrafter"/>
</dbReference>
<organism evidence="6 7">
    <name type="scientific">Gongylonema pulchrum</name>
    <dbReference type="NCBI Taxonomy" id="637853"/>
    <lineage>
        <taxon>Eukaryota</taxon>
        <taxon>Metazoa</taxon>
        <taxon>Ecdysozoa</taxon>
        <taxon>Nematoda</taxon>
        <taxon>Chromadorea</taxon>
        <taxon>Rhabditida</taxon>
        <taxon>Spirurina</taxon>
        <taxon>Spiruromorpha</taxon>
        <taxon>Spiruroidea</taxon>
        <taxon>Gongylonematidae</taxon>
        <taxon>Gongylonema</taxon>
    </lineage>
</organism>
<feature type="transmembrane region" description="Helical" evidence="5">
    <location>
        <begin position="256"/>
        <end position="275"/>
    </location>
</feature>
<evidence type="ECO:0000256" key="3">
    <source>
        <dbReference type="ARBA" id="ARBA00023242"/>
    </source>
</evidence>
<evidence type="ECO:0000256" key="5">
    <source>
        <dbReference type="SAM" id="Phobius"/>
    </source>
</evidence>
<feature type="region of interest" description="Disordered" evidence="4">
    <location>
        <begin position="35"/>
        <end position="72"/>
    </location>
</feature>
<keyword evidence="5" id="KW-1133">Transmembrane helix</keyword>
<dbReference type="GO" id="GO:0030691">
    <property type="term" value="C:Noc2p-Noc3p complex"/>
    <property type="evidence" value="ECO:0007669"/>
    <property type="project" value="TreeGrafter"/>
</dbReference>
<dbReference type="GO" id="GO:0042393">
    <property type="term" value="F:histone binding"/>
    <property type="evidence" value="ECO:0007669"/>
    <property type="project" value="TreeGrafter"/>
</dbReference>
<dbReference type="GO" id="GO:0000122">
    <property type="term" value="P:negative regulation of transcription by RNA polymerase II"/>
    <property type="evidence" value="ECO:0007669"/>
    <property type="project" value="TreeGrafter"/>
</dbReference>
<protein>
    <submittedName>
        <fullName evidence="6">Uncharacterized protein</fullName>
    </submittedName>
</protein>
<sequence length="277" mass="31763">MTLTGHKKQLAEIAQTDPEFYKFLKEEDGDLLQFDESDSELKDPNLELDDGQSFEEEEEEKEQGEKGLQRDPSGQYVIDASFVHDLHISLLEKFSKTIVDQNILCLIPDPNLELDDGQSFEEEEEEEKEQGDKGLQRDPSGQYVIDASFVHDLRISLLEKERPEPSVVRRAVVAFTACVVRVGANIEPPNYVINDGAVFESVVRLCFTELSRCLYSLLGPVKIEDTAENPPSADTEKRTRQPHFRRWKKHHRLVKNYLHALSLVALSCLNFFFFFDV</sequence>
<keyword evidence="3" id="KW-0539">Nucleus</keyword>
<dbReference type="EMBL" id="UYRT01088332">
    <property type="protein sequence ID" value="VDN33628.1"/>
    <property type="molecule type" value="Genomic_DNA"/>
</dbReference>
<keyword evidence="5" id="KW-0472">Membrane</keyword>
<comment type="similarity">
    <text evidence="2">Belongs to the NOC2 family.</text>
</comment>
<reference evidence="6 7" key="1">
    <citation type="submission" date="2018-11" db="EMBL/GenBank/DDBJ databases">
        <authorList>
            <consortium name="Pathogen Informatics"/>
        </authorList>
    </citation>
    <scope>NUCLEOTIDE SEQUENCE [LARGE SCALE GENOMIC DNA]</scope>
</reference>
<proteinExistence type="inferred from homology"/>
<accession>A0A3P7NDE8</accession>
<dbReference type="GO" id="GO:0042273">
    <property type="term" value="P:ribosomal large subunit biogenesis"/>
    <property type="evidence" value="ECO:0007669"/>
    <property type="project" value="TreeGrafter"/>
</dbReference>
<evidence type="ECO:0000313" key="7">
    <source>
        <dbReference type="Proteomes" id="UP000271098"/>
    </source>
</evidence>
<dbReference type="GO" id="GO:0030690">
    <property type="term" value="C:Noc1p-Noc2p complex"/>
    <property type="evidence" value="ECO:0007669"/>
    <property type="project" value="TreeGrafter"/>
</dbReference>
<comment type="subcellular location">
    <subcellularLocation>
        <location evidence="1">Nucleus</location>
    </subcellularLocation>
</comment>
<dbReference type="AlphaFoldDB" id="A0A3P7NDE8"/>
<evidence type="ECO:0000256" key="1">
    <source>
        <dbReference type="ARBA" id="ARBA00004123"/>
    </source>
</evidence>
<dbReference type="Proteomes" id="UP000271098">
    <property type="component" value="Unassembled WGS sequence"/>
</dbReference>
<evidence type="ECO:0000256" key="4">
    <source>
        <dbReference type="SAM" id="MobiDB-lite"/>
    </source>
</evidence>
<name>A0A3P7NDE8_9BILA</name>
<dbReference type="GO" id="GO:0003714">
    <property type="term" value="F:transcription corepressor activity"/>
    <property type="evidence" value="ECO:0007669"/>
    <property type="project" value="TreeGrafter"/>
</dbReference>
<dbReference type="InterPro" id="IPR005343">
    <property type="entry name" value="Noc2"/>
</dbReference>
<feature type="compositionally biased region" description="Acidic residues" evidence="4">
    <location>
        <begin position="114"/>
        <end position="129"/>
    </location>
</feature>
<evidence type="ECO:0000256" key="2">
    <source>
        <dbReference type="ARBA" id="ARBA00005907"/>
    </source>
</evidence>
<dbReference type="PANTHER" id="PTHR12687">
    <property type="entry name" value="NUCLEOLAR COMPLEX 2 AND RAD4-RELATED"/>
    <property type="match status" value="1"/>
</dbReference>
<evidence type="ECO:0000313" key="6">
    <source>
        <dbReference type="EMBL" id="VDN33628.1"/>
    </source>
</evidence>
<dbReference type="OrthoDB" id="5876739at2759"/>
<keyword evidence="5" id="KW-0812">Transmembrane</keyword>
<gene>
    <name evidence="6" type="ORF">GPUH_LOCUS19334</name>
</gene>
<feature type="region of interest" description="Disordered" evidence="4">
    <location>
        <begin position="114"/>
        <end position="140"/>
    </location>
</feature>
<dbReference type="PANTHER" id="PTHR12687:SF4">
    <property type="entry name" value="NUCLEOLAR COMPLEX PROTEIN 2 HOMOLOG"/>
    <property type="match status" value="1"/>
</dbReference>